<sequence>MKIGEEFMENELQFKWERQPAAEKCLSDLLTLYREKNGKIRQFEEDLQKHTSTRLFDWIDYFAVVDQSAVKCFEEVGFELQAEGVYYHPGAQLPRIAVMQKEGVAVKVEQCADFLMVHGISSNIEGIPYGRFRRALVEKENDCFLWVVERRCYPEVEPEEAEKNGTEKYLKALEIWKTRERAADDEEEGMQNAFDAVKQMIALIGRDLAAWAVMEGERAYWQARNHAGQVQKNRQDRLGMGWANHDHHTFRSSRKFFPQLIRLFELLGFHCRERFYAGEEAGWGAQVMENPGAGLVLFCDLDLSPEELHIDFAHEKLSELPELGTIGLWCALHGDSILKAGMHHLEAQFSFEELTNDLHQQGVGMMDPFSNFSYLKQAFTHGEQWVIDPKRLDKLLVEGKISSEEKEKFLKFGAVGSHMENLQRREGYKGFNQKNVSYIIKETDPRVR</sequence>
<gene>
    <name evidence="1" type="ORF">WCH_DF19910</name>
</gene>
<organism evidence="1">
    <name type="scientific">Waddlia chondrophila 2032/99</name>
    <dbReference type="NCBI Taxonomy" id="765953"/>
    <lineage>
        <taxon>Bacteria</taxon>
        <taxon>Pseudomonadati</taxon>
        <taxon>Chlamydiota</taxon>
        <taxon>Chlamydiia</taxon>
        <taxon>Parachlamydiales</taxon>
        <taxon>Waddliaceae</taxon>
        <taxon>Waddlia</taxon>
    </lineage>
</organism>
<evidence type="ECO:0000313" key="1">
    <source>
        <dbReference type="EMBL" id="CCB90320.1"/>
    </source>
</evidence>
<accession>F8LA13</accession>
<protein>
    <submittedName>
        <fullName evidence="1">Uncharacterized protein</fullName>
    </submittedName>
</protein>
<reference evidence="1" key="1">
    <citation type="submission" date="2011-05" db="EMBL/GenBank/DDBJ databases">
        <title>Unity in variety -- the pan-genome of the Chlamydiae.</title>
        <authorList>
            <person name="Collingro A."/>
            <person name="Tischler P."/>
            <person name="Weinmaier T."/>
            <person name="Penz T."/>
            <person name="Heinz E."/>
            <person name="Brunham R.C."/>
            <person name="Read T.D."/>
            <person name="Bavoil P.M."/>
            <person name="Sachse K."/>
            <person name="Kahane S."/>
            <person name="Friedman M.G."/>
            <person name="Rattei T."/>
            <person name="Myers G.S.A."/>
            <person name="Horn M."/>
        </authorList>
    </citation>
    <scope>NUCLEOTIDE SEQUENCE</scope>
    <source>
        <strain evidence="1">2032/99</strain>
    </source>
</reference>
<dbReference type="AlphaFoldDB" id="F8LA13"/>
<proteinExistence type="predicted"/>
<dbReference type="EMBL" id="FR872598">
    <property type="protein sequence ID" value="CCB90320.1"/>
    <property type="molecule type" value="Genomic_DNA"/>
</dbReference>
<name>F8LA13_9BACT</name>